<keyword evidence="5 11" id="KW-0285">Flavoprotein</keyword>
<comment type="cofactor">
    <cofactor evidence="11 12">
        <name>FMNH2</name>
        <dbReference type="ChEBI" id="CHEBI:57618"/>
    </cofactor>
    <text evidence="11 12">Reduced FMN (FMNH(2)).</text>
</comment>
<name>A0A4Z0D2W6_9FIRM</name>
<keyword evidence="10 11" id="KW-0456">Lyase</keyword>
<dbReference type="GO" id="GO:0009423">
    <property type="term" value="P:chorismate biosynthetic process"/>
    <property type="evidence" value="ECO:0007669"/>
    <property type="project" value="UniProtKB-UniRule"/>
</dbReference>
<evidence type="ECO:0000256" key="12">
    <source>
        <dbReference type="RuleBase" id="RU000605"/>
    </source>
</evidence>
<reference evidence="13 14" key="1">
    <citation type="submission" date="2019-03" db="EMBL/GenBank/DDBJ databases">
        <title>Draft genome sequence data and analysis of a Fermenting Bacterium, Soehngenia longevitae strain 1933PT, isolated from petroleum reservoir in Azerbaijan.</title>
        <authorList>
            <person name="Grouzdev D.S."/>
            <person name="Bidzhieva S.K."/>
            <person name="Sokolova D.S."/>
            <person name="Tourova T.P."/>
            <person name="Poltaraus A.B."/>
            <person name="Nazina T.N."/>
        </authorList>
    </citation>
    <scope>NUCLEOTIDE SEQUENCE [LARGE SCALE GENOMIC DNA]</scope>
    <source>
        <strain evidence="13 14">1933P</strain>
    </source>
</reference>
<evidence type="ECO:0000256" key="5">
    <source>
        <dbReference type="ARBA" id="ARBA00022630"/>
    </source>
</evidence>
<keyword evidence="9 11" id="KW-0057">Aromatic amino acid biosynthesis</keyword>
<dbReference type="GO" id="GO:0005829">
    <property type="term" value="C:cytosol"/>
    <property type="evidence" value="ECO:0007669"/>
    <property type="project" value="TreeGrafter"/>
</dbReference>
<dbReference type="Proteomes" id="UP000298381">
    <property type="component" value="Unassembled WGS sequence"/>
</dbReference>
<comment type="function">
    <text evidence="11">Catalyzes the anti-1,4-elimination of the C-3 phosphate and the C-6 proR hydrogen from 5-enolpyruvylshikimate-3-phosphate (EPSP) to yield chorismate, which is the branch point compound that serves as the starting substrate for the three terminal pathways of aromatic amino acid biosynthesis. This reaction introduces a second double bond into the aromatic ring system.</text>
</comment>
<evidence type="ECO:0000256" key="7">
    <source>
        <dbReference type="ARBA" id="ARBA00022827"/>
    </source>
</evidence>
<comment type="caution">
    <text evidence="13">The sequence shown here is derived from an EMBL/GenBank/DDBJ whole genome shotgun (WGS) entry which is preliminary data.</text>
</comment>
<evidence type="ECO:0000256" key="11">
    <source>
        <dbReference type="HAMAP-Rule" id="MF_00300"/>
    </source>
</evidence>
<evidence type="ECO:0000256" key="3">
    <source>
        <dbReference type="ARBA" id="ARBA00013036"/>
    </source>
</evidence>
<evidence type="ECO:0000313" key="13">
    <source>
        <dbReference type="EMBL" id="TFZ40081.1"/>
    </source>
</evidence>
<dbReference type="OrthoDB" id="9771806at2"/>
<sequence length="375" mass="41700">MIRFLTAGESHGDKLIGILEGIPANLKIDKGYINYELSRRQKGYGRSERMSIESDKVQITSGIEDNITTGAPISLVIDNLAKEIKSNEFLQPRPGHADLAGLIKYNQKNAKNILERASARETAMRTAIGAICKIFLSNFGIKIFSHVISISDVESNYNYYESESELDFALAENSILRMIDSNAEQIAKERIDFGFEEGFTLGGKVELIIKNVPVGIGSHIQWDRRLDGKIAQAMMSIPGVKSVEIGLGEKIKNYHGNFSNDEIYYSENRGYYRKTNFAGGIEGGISNGEDIVIRITMKPIPTQKKPLKTVNIVTKEDTIAFAQRSDVCAIVPLSIVAEAMAAIVISESFIDKFSGDSMEEIKSNFINYQNYVDKR</sequence>
<keyword evidence="4 11" id="KW-0028">Amino-acid biosynthesis</keyword>
<dbReference type="AlphaFoldDB" id="A0A4Z0D2W6"/>
<evidence type="ECO:0000256" key="2">
    <source>
        <dbReference type="ARBA" id="ARBA00008014"/>
    </source>
</evidence>
<evidence type="ECO:0000256" key="9">
    <source>
        <dbReference type="ARBA" id="ARBA00023141"/>
    </source>
</evidence>
<dbReference type="SUPFAM" id="SSF103263">
    <property type="entry name" value="Chorismate synthase, AroC"/>
    <property type="match status" value="1"/>
</dbReference>
<keyword evidence="8 11" id="KW-0521">NADP</keyword>
<comment type="pathway">
    <text evidence="1 11 12">Metabolic intermediate biosynthesis; chorismate biosynthesis; chorismate from D-erythrose 4-phosphate and phosphoenolpyruvate: step 7/7.</text>
</comment>
<evidence type="ECO:0000313" key="14">
    <source>
        <dbReference type="Proteomes" id="UP000298381"/>
    </source>
</evidence>
<dbReference type="CDD" id="cd07304">
    <property type="entry name" value="Chorismate_synthase"/>
    <property type="match status" value="1"/>
</dbReference>
<dbReference type="UniPathway" id="UPA00053">
    <property type="reaction ID" value="UER00090"/>
</dbReference>
<dbReference type="NCBIfam" id="NF003793">
    <property type="entry name" value="PRK05382.1"/>
    <property type="match status" value="1"/>
</dbReference>
<dbReference type="EMBL" id="SRIB01000007">
    <property type="protein sequence ID" value="TFZ40081.1"/>
    <property type="molecule type" value="Genomic_DNA"/>
</dbReference>
<keyword evidence="7 11" id="KW-0274">FAD</keyword>
<dbReference type="GO" id="GO:0004107">
    <property type="term" value="F:chorismate synthase activity"/>
    <property type="evidence" value="ECO:0007669"/>
    <property type="project" value="UniProtKB-UniRule"/>
</dbReference>
<comment type="subunit">
    <text evidence="11">Homotetramer.</text>
</comment>
<organism evidence="13 14">
    <name type="scientific">Soehngenia longivitae</name>
    <dbReference type="NCBI Taxonomy" id="2562294"/>
    <lineage>
        <taxon>Bacteria</taxon>
        <taxon>Bacillati</taxon>
        <taxon>Bacillota</taxon>
        <taxon>Tissierellia</taxon>
        <taxon>Tissierellales</taxon>
        <taxon>Tissierellaceae</taxon>
        <taxon>Soehngenia</taxon>
    </lineage>
</organism>
<comment type="caution">
    <text evidence="11">Lacks conserved residue(s) required for the propagation of feature annotation.</text>
</comment>
<dbReference type="PIRSF" id="PIRSF001456">
    <property type="entry name" value="Chorismate_synth"/>
    <property type="match status" value="1"/>
</dbReference>
<dbReference type="NCBIfam" id="TIGR00033">
    <property type="entry name" value="aroC"/>
    <property type="match status" value="1"/>
</dbReference>
<dbReference type="Pfam" id="PF01264">
    <property type="entry name" value="Chorismate_synt"/>
    <property type="match status" value="1"/>
</dbReference>
<evidence type="ECO:0000256" key="1">
    <source>
        <dbReference type="ARBA" id="ARBA00005044"/>
    </source>
</evidence>
<evidence type="ECO:0000256" key="8">
    <source>
        <dbReference type="ARBA" id="ARBA00022857"/>
    </source>
</evidence>
<evidence type="ECO:0000256" key="6">
    <source>
        <dbReference type="ARBA" id="ARBA00022643"/>
    </source>
</evidence>
<dbReference type="GO" id="GO:0008652">
    <property type="term" value="P:amino acid biosynthetic process"/>
    <property type="evidence" value="ECO:0007669"/>
    <property type="project" value="UniProtKB-KW"/>
</dbReference>
<dbReference type="PANTHER" id="PTHR21085:SF0">
    <property type="entry name" value="CHORISMATE SYNTHASE"/>
    <property type="match status" value="1"/>
</dbReference>
<dbReference type="GO" id="GO:0009073">
    <property type="term" value="P:aromatic amino acid family biosynthetic process"/>
    <property type="evidence" value="ECO:0007669"/>
    <property type="project" value="UniProtKB-KW"/>
</dbReference>
<protein>
    <recommendedName>
        <fullName evidence="3 11">Chorismate synthase</fullName>
        <shortName evidence="11">CS</shortName>
        <ecNumber evidence="3 11">4.2.3.5</ecNumber>
    </recommendedName>
    <alternativeName>
        <fullName evidence="11">5-enolpyruvylshikimate-3-phosphate phospholyase</fullName>
    </alternativeName>
</protein>
<dbReference type="PROSITE" id="PS00788">
    <property type="entry name" value="CHORISMATE_SYNTHASE_2"/>
    <property type="match status" value="1"/>
</dbReference>
<feature type="binding site" evidence="11">
    <location>
        <begin position="298"/>
        <end position="302"/>
    </location>
    <ligand>
        <name>FMN</name>
        <dbReference type="ChEBI" id="CHEBI:58210"/>
    </ligand>
</feature>
<dbReference type="RefSeq" id="WP_135271153.1">
    <property type="nucleotide sequence ID" value="NZ_SRIB01000007.1"/>
</dbReference>
<feature type="binding site" evidence="11">
    <location>
        <position position="40"/>
    </location>
    <ligand>
        <name>NADP(+)</name>
        <dbReference type="ChEBI" id="CHEBI:58349"/>
    </ligand>
</feature>
<accession>A0A4Z0D2W6</accession>
<dbReference type="PROSITE" id="PS00787">
    <property type="entry name" value="CHORISMATE_SYNTHASE_1"/>
    <property type="match status" value="1"/>
</dbReference>
<evidence type="ECO:0000256" key="4">
    <source>
        <dbReference type="ARBA" id="ARBA00022605"/>
    </source>
</evidence>
<feature type="binding site" evidence="11">
    <location>
        <position position="46"/>
    </location>
    <ligand>
        <name>NADP(+)</name>
        <dbReference type="ChEBI" id="CHEBI:58349"/>
    </ligand>
</feature>
<proteinExistence type="inferred from homology"/>
<dbReference type="PANTHER" id="PTHR21085">
    <property type="entry name" value="CHORISMATE SYNTHASE"/>
    <property type="match status" value="1"/>
</dbReference>
<dbReference type="GO" id="GO:0010181">
    <property type="term" value="F:FMN binding"/>
    <property type="evidence" value="ECO:0007669"/>
    <property type="project" value="TreeGrafter"/>
</dbReference>
<keyword evidence="6 11" id="KW-0288">FMN</keyword>
<dbReference type="InterPro" id="IPR020541">
    <property type="entry name" value="Chorismate_synthase_CS"/>
</dbReference>
<comment type="catalytic activity">
    <reaction evidence="11 12">
        <text>5-O-(1-carboxyvinyl)-3-phosphoshikimate = chorismate + phosphate</text>
        <dbReference type="Rhea" id="RHEA:21020"/>
        <dbReference type="ChEBI" id="CHEBI:29748"/>
        <dbReference type="ChEBI" id="CHEBI:43474"/>
        <dbReference type="ChEBI" id="CHEBI:57701"/>
        <dbReference type="EC" id="4.2.3.5"/>
    </reaction>
</comment>
<keyword evidence="14" id="KW-1185">Reference proteome</keyword>
<dbReference type="HAMAP" id="MF_00300">
    <property type="entry name" value="Chorismate_synth"/>
    <property type="match status" value="1"/>
</dbReference>
<evidence type="ECO:0000256" key="10">
    <source>
        <dbReference type="ARBA" id="ARBA00023239"/>
    </source>
</evidence>
<dbReference type="FunFam" id="3.60.150.10:FF:000002">
    <property type="entry name" value="Chorismate synthase"/>
    <property type="match status" value="1"/>
</dbReference>
<dbReference type="Gene3D" id="3.60.150.10">
    <property type="entry name" value="Chorismate synthase AroC"/>
    <property type="match status" value="1"/>
</dbReference>
<dbReference type="InterPro" id="IPR035904">
    <property type="entry name" value="Chorismate_synth_AroC_sf"/>
</dbReference>
<feature type="binding site" evidence="11">
    <location>
        <begin position="116"/>
        <end position="118"/>
    </location>
    <ligand>
        <name>FMN</name>
        <dbReference type="ChEBI" id="CHEBI:58210"/>
    </ligand>
</feature>
<comment type="similarity">
    <text evidence="2 11 12">Belongs to the chorismate synthase family.</text>
</comment>
<dbReference type="EC" id="4.2.3.5" evidence="3 11"/>
<feature type="binding site" evidence="11">
    <location>
        <position position="283"/>
    </location>
    <ligand>
        <name>FMN</name>
        <dbReference type="ChEBI" id="CHEBI:58210"/>
    </ligand>
</feature>
<dbReference type="InterPro" id="IPR000453">
    <property type="entry name" value="Chorismate_synth"/>
</dbReference>
<gene>
    <name evidence="11 13" type="primary">aroC</name>
    <name evidence="13" type="ORF">E4100_06155</name>
</gene>
<feature type="binding site" evidence="11">
    <location>
        <position position="324"/>
    </location>
    <ligand>
        <name>FMN</name>
        <dbReference type="ChEBI" id="CHEBI:58210"/>
    </ligand>
</feature>